<dbReference type="EMBL" id="JAVREH010000007">
    <property type="protein sequence ID" value="MDT0261340.1"/>
    <property type="molecule type" value="Genomic_DNA"/>
</dbReference>
<evidence type="ECO:0000256" key="1">
    <source>
        <dbReference type="ARBA" id="ARBA00023115"/>
    </source>
</evidence>
<comment type="caution">
    <text evidence="3">The sequence shown here is derived from an EMBL/GenBank/DDBJ whole genome shotgun (WGS) entry which is preliminary data.</text>
</comment>
<dbReference type="SUPFAM" id="SSF53335">
    <property type="entry name" value="S-adenosyl-L-methionine-dependent methyltransferases"/>
    <property type="match status" value="1"/>
</dbReference>
<sequence length="274" mass="29811">MLGASNSRPRIEFIADDEHPGGTMLVMDDVRQSYVDINDPSYLDFEYVQYFASVLTTLPDGPLAVTHIGGGGLTMPRYLQVSRPGSPQIVLEPDEELTVLVRERLPLPRNHRIRVRPVDGRTGIAQLGEASADLVILDAYADGRVPAALTTSEFFAEVSRVLKGDGVLLANLVDDPGLAYIRRVIAGLRAVFGEVLLVGASDVLRGRRFGNVVLAASAKPFDVDELRRQIARQPFPAGVRDGVQLAAQFGTGQPWTDADSAQSPEPARDGWRIR</sequence>
<dbReference type="CDD" id="cd02440">
    <property type="entry name" value="AdoMet_MTases"/>
    <property type="match status" value="1"/>
</dbReference>
<dbReference type="PANTHER" id="PTHR43317">
    <property type="entry name" value="THERMOSPERMINE SYNTHASE ACAULIS5"/>
    <property type="match status" value="1"/>
</dbReference>
<evidence type="ECO:0000313" key="4">
    <source>
        <dbReference type="Proteomes" id="UP001183176"/>
    </source>
</evidence>
<protein>
    <submittedName>
        <fullName evidence="3">Fused MFS/spermidine synthase</fullName>
    </submittedName>
</protein>
<evidence type="ECO:0000256" key="2">
    <source>
        <dbReference type="SAM" id="MobiDB-lite"/>
    </source>
</evidence>
<reference evidence="4" key="1">
    <citation type="submission" date="2023-07" db="EMBL/GenBank/DDBJ databases">
        <title>30 novel species of actinomycetes from the DSMZ collection.</title>
        <authorList>
            <person name="Nouioui I."/>
        </authorList>
    </citation>
    <scope>NUCLEOTIDE SEQUENCE [LARGE SCALE GENOMIC DNA]</scope>
    <source>
        <strain evidence="4">DSM 44399</strain>
    </source>
</reference>
<dbReference type="Proteomes" id="UP001183176">
    <property type="component" value="Unassembled WGS sequence"/>
</dbReference>
<name>A0ABU2J8M7_9ACTN</name>
<dbReference type="RefSeq" id="WP_311422496.1">
    <property type="nucleotide sequence ID" value="NZ_JAVREH010000007.1"/>
</dbReference>
<dbReference type="Gene3D" id="3.40.50.150">
    <property type="entry name" value="Vaccinia Virus protein VP39"/>
    <property type="match status" value="1"/>
</dbReference>
<gene>
    <name evidence="3" type="ORF">RM423_08020</name>
</gene>
<keyword evidence="4" id="KW-1185">Reference proteome</keyword>
<dbReference type="PANTHER" id="PTHR43317:SF1">
    <property type="entry name" value="THERMOSPERMINE SYNTHASE ACAULIS5"/>
    <property type="match status" value="1"/>
</dbReference>
<proteinExistence type="predicted"/>
<dbReference type="NCBIfam" id="NF037959">
    <property type="entry name" value="MFS_SpdSyn"/>
    <property type="match status" value="1"/>
</dbReference>
<organism evidence="3 4">
    <name type="scientific">Jatrophihabitans lederbergiae</name>
    <dbReference type="NCBI Taxonomy" id="3075547"/>
    <lineage>
        <taxon>Bacteria</taxon>
        <taxon>Bacillati</taxon>
        <taxon>Actinomycetota</taxon>
        <taxon>Actinomycetes</taxon>
        <taxon>Jatrophihabitantales</taxon>
        <taxon>Jatrophihabitantaceae</taxon>
        <taxon>Jatrophihabitans</taxon>
    </lineage>
</organism>
<evidence type="ECO:0000313" key="3">
    <source>
        <dbReference type="EMBL" id="MDT0261340.1"/>
    </source>
</evidence>
<feature type="compositionally biased region" description="Polar residues" evidence="2">
    <location>
        <begin position="252"/>
        <end position="263"/>
    </location>
</feature>
<accession>A0ABU2J8M7</accession>
<keyword evidence="1" id="KW-0620">Polyamine biosynthesis</keyword>
<dbReference type="InterPro" id="IPR029063">
    <property type="entry name" value="SAM-dependent_MTases_sf"/>
</dbReference>
<feature type="region of interest" description="Disordered" evidence="2">
    <location>
        <begin position="252"/>
        <end position="274"/>
    </location>
</feature>